<organism evidence="1 2">
    <name type="scientific">Parelaphostrongylus tenuis</name>
    <name type="common">Meningeal worm</name>
    <dbReference type="NCBI Taxonomy" id="148309"/>
    <lineage>
        <taxon>Eukaryota</taxon>
        <taxon>Metazoa</taxon>
        <taxon>Ecdysozoa</taxon>
        <taxon>Nematoda</taxon>
        <taxon>Chromadorea</taxon>
        <taxon>Rhabditida</taxon>
        <taxon>Rhabditina</taxon>
        <taxon>Rhabditomorpha</taxon>
        <taxon>Strongyloidea</taxon>
        <taxon>Metastrongylidae</taxon>
        <taxon>Parelaphostrongylus</taxon>
    </lineage>
</organism>
<reference evidence="1" key="1">
    <citation type="submission" date="2021-06" db="EMBL/GenBank/DDBJ databases">
        <title>Parelaphostrongylus tenuis whole genome reference sequence.</title>
        <authorList>
            <person name="Garwood T.J."/>
            <person name="Larsen P.A."/>
            <person name="Fountain-Jones N.M."/>
            <person name="Garbe J.R."/>
            <person name="Macchietto M.G."/>
            <person name="Kania S.A."/>
            <person name="Gerhold R.W."/>
            <person name="Richards J.E."/>
            <person name="Wolf T.M."/>
        </authorList>
    </citation>
    <scope>NUCLEOTIDE SEQUENCE</scope>
    <source>
        <strain evidence="1">MNPRO001-30</strain>
        <tissue evidence="1">Meninges</tissue>
    </source>
</reference>
<dbReference type="EMBL" id="JAHQIW010001009">
    <property type="protein sequence ID" value="KAJ1351116.1"/>
    <property type="molecule type" value="Genomic_DNA"/>
</dbReference>
<keyword evidence="2" id="KW-1185">Reference proteome</keyword>
<proteinExistence type="predicted"/>
<evidence type="ECO:0000313" key="1">
    <source>
        <dbReference type="EMBL" id="KAJ1351116.1"/>
    </source>
</evidence>
<name>A0AAD5QLN3_PARTN</name>
<sequence>MYYDGMVLKSVLESFVDDIAEESNELLLDRPRYAYAVAIVADGHEICEATCVRQLDVEIFQTPNSVIDNDHYDSDIQRALQELTESRDLLVTPRQSMLFDAPKYEVANSSNVISLLENNKTEKNVVDDINRSPMLVKRGPIQFPSMLRPRN</sequence>
<accession>A0AAD5QLN3</accession>
<gene>
    <name evidence="1" type="ORF">KIN20_007068</name>
</gene>
<evidence type="ECO:0000313" key="2">
    <source>
        <dbReference type="Proteomes" id="UP001196413"/>
    </source>
</evidence>
<dbReference type="Proteomes" id="UP001196413">
    <property type="component" value="Unassembled WGS sequence"/>
</dbReference>
<dbReference type="AlphaFoldDB" id="A0AAD5QLN3"/>
<protein>
    <submittedName>
        <fullName evidence="1">Uncharacterized protein</fullName>
    </submittedName>
</protein>
<comment type="caution">
    <text evidence="1">The sequence shown here is derived from an EMBL/GenBank/DDBJ whole genome shotgun (WGS) entry which is preliminary data.</text>
</comment>